<dbReference type="EMBL" id="CAXAJV020001287">
    <property type="protein sequence ID" value="CAL7936982.1"/>
    <property type="molecule type" value="Genomic_DNA"/>
</dbReference>
<comment type="similarity">
    <text evidence="2">Belongs to the short-chain dehydrogenases/reductases (SDR) family.</text>
</comment>
<dbReference type="Proteomes" id="UP001642520">
    <property type="component" value="Unassembled WGS sequence"/>
</dbReference>
<keyword evidence="1" id="KW-0560">Oxidoreductase</keyword>
<organism evidence="4 5">
    <name type="scientific">Xylocopa violacea</name>
    <name type="common">Violet carpenter bee</name>
    <name type="synonym">Apis violacea</name>
    <dbReference type="NCBI Taxonomy" id="135666"/>
    <lineage>
        <taxon>Eukaryota</taxon>
        <taxon>Metazoa</taxon>
        <taxon>Ecdysozoa</taxon>
        <taxon>Arthropoda</taxon>
        <taxon>Hexapoda</taxon>
        <taxon>Insecta</taxon>
        <taxon>Pterygota</taxon>
        <taxon>Neoptera</taxon>
        <taxon>Endopterygota</taxon>
        <taxon>Hymenoptera</taxon>
        <taxon>Apocrita</taxon>
        <taxon>Aculeata</taxon>
        <taxon>Apoidea</taxon>
        <taxon>Anthophila</taxon>
        <taxon>Apidae</taxon>
        <taxon>Xylocopa</taxon>
        <taxon>Xylocopa</taxon>
    </lineage>
</organism>
<keyword evidence="5" id="KW-1185">Reference proteome</keyword>
<gene>
    <name evidence="4" type="ORF">XYLVIOL_LOCUS2481</name>
</gene>
<name>A0ABP1NAR5_XYLVO</name>
<dbReference type="PRINTS" id="PR00081">
    <property type="entry name" value="GDHRDH"/>
</dbReference>
<dbReference type="PANTHER" id="PTHR43157">
    <property type="entry name" value="PHOSPHATIDYLINOSITOL-GLYCAN BIOSYNTHESIS CLASS F PROTEIN-RELATED"/>
    <property type="match status" value="1"/>
</dbReference>
<dbReference type="PANTHER" id="PTHR43157:SF31">
    <property type="entry name" value="PHOSPHATIDYLINOSITOL-GLYCAN BIOSYNTHESIS CLASS F PROTEIN"/>
    <property type="match status" value="1"/>
</dbReference>
<keyword evidence="3" id="KW-0472">Membrane</keyword>
<dbReference type="Pfam" id="PF00106">
    <property type="entry name" value="adh_short"/>
    <property type="match status" value="1"/>
</dbReference>
<dbReference type="InterPro" id="IPR002347">
    <property type="entry name" value="SDR_fam"/>
</dbReference>
<keyword evidence="3" id="KW-0812">Transmembrane</keyword>
<evidence type="ECO:0000256" key="3">
    <source>
        <dbReference type="SAM" id="Phobius"/>
    </source>
</evidence>
<dbReference type="SUPFAM" id="SSF51735">
    <property type="entry name" value="NAD(P)-binding Rossmann-fold domains"/>
    <property type="match status" value="1"/>
</dbReference>
<protein>
    <submittedName>
        <fullName evidence="4">Uncharacterized protein</fullName>
    </submittedName>
</protein>
<evidence type="ECO:0000256" key="2">
    <source>
        <dbReference type="RuleBase" id="RU000363"/>
    </source>
</evidence>
<feature type="transmembrane region" description="Helical" evidence="3">
    <location>
        <begin position="12"/>
        <end position="34"/>
    </location>
</feature>
<evidence type="ECO:0000313" key="4">
    <source>
        <dbReference type="EMBL" id="CAL7936982.1"/>
    </source>
</evidence>
<evidence type="ECO:0000256" key="1">
    <source>
        <dbReference type="ARBA" id="ARBA00023002"/>
    </source>
</evidence>
<proteinExistence type="inferred from homology"/>
<dbReference type="InterPro" id="IPR036291">
    <property type="entry name" value="NAD(P)-bd_dom_sf"/>
</dbReference>
<dbReference type="Gene3D" id="3.40.50.720">
    <property type="entry name" value="NAD(P)-binding Rossmann-like Domain"/>
    <property type="match status" value="1"/>
</dbReference>
<dbReference type="PRINTS" id="PR00080">
    <property type="entry name" value="SDRFAMILY"/>
</dbReference>
<keyword evidence="3" id="KW-1133">Transmembrane helix</keyword>
<reference evidence="4 5" key="1">
    <citation type="submission" date="2024-08" db="EMBL/GenBank/DDBJ databases">
        <authorList>
            <person name="Will J Nash"/>
            <person name="Angela Man"/>
            <person name="Seanna McTaggart"/>
            <person name="Kendall Baker"/>
            <person name="Tom Barker"/>
            <person name="Leah Catchpole"/>
            <person name="Alex Durrant"/>
            <person name="Karim Gharbi"/>
            <person name="Naomi Irish"/>
            <person name="Gemy Kaithakottil"/>
            <person name="Debby Ku"/>
            <person name="Aaliyah Providence"/>
            <person name="Felix Shaw"/>
            <person name="David Swarbreck"/>
            <person name="Chris Watkins"/>
            <person name="Ann M. McCartney"/>
            <person name="Giulio Formenti"/>
            <person name="Alice Mouton"/>
            <person name="Noel Vella"/>
            <person name="Bjorn M von Reumont"/>
            <person name="Adriana Vella"/>
            <person name="Wilfried Haerty"/>
        </authorList>
    </citation>
    <scope>NUCLEOTIDE SEQUENCE [LARGE SCALE GENOMIC DNA]</scope>
</reference>
<accession>A0ABP1NAR5</accession>
<sequence length="371" mass="42064">MGKSGILIVSTLVLYLRMLFVGFICVMIASYIIYRNFQQNLPFLIVHISWTIRYIILAIKDIIHDQINAKHNRNGKYCLPQPGRIAIVTGGSRGIGLEVVKMFLELDMEVIIACRTPSAGEKAILQIRESGINTGQAKVYKLDNASLTSVKEFAAEIKRDYKQIHILVNNAGIIGYPYQETIDGFEQHWAVNYLSHFLLTALLIPLLKAGGHPEKSSRIINVSSCAHIIGKINFTDINNKNKYLSDSAYAQSKFAQVVFTNTLQELLKEKKYYVQVYSVHPGIVLTDLFDQYYLWRYKQIFGQYLFKSPRQGATSIVYAAVNKAMENCGGIYINNCRPTSVNPDALNLSIQKKLLELSLQQVQLNDFFQYV</sequence>
<comment type="caution">
    <text evidence="4">The sequence shown here is derived from an EMBL/GenBank/DDBJ whole genome shotgun (WGS) entry which is preliminary data.</text>
</comment>
<evidence type="ECO:0000313" key="5">
    <source>
        <dbReference type="Proteomes" id="UP001642520"/>
    </source>
</evidence>